<dbReference type="EMBL" id="JABCKI010005845">
    <property type="protein sequence ID" value="KAG5637264.1"/>
    <property type="molecule type" value="Genomic_DNA"/>
</dbReference>
<dbReference type="Proteomes" id="UP000717328">
    <property type="component" value="Unassembled WGS sequence"/>
</dbReference>
<proteinExistence type="predicted"/>
<evidence type="ECO:0000313" key="1">
    <source>
        <dbReference type="EMBL" id="KAG5637264.1"/>
    </source>
</evidence>
<keyword evidence="2" id="KW-1185">Reference proteome</keyword>
<protein>
    <submittedName>
        <fullName evidence="1">Uncharacterized protein</fullName>
    </submittedName>
</protein>
<gene>
    <name evidence="1" type="ORF">H0H81_005197</name>
</gene>
<comment type="caution">
    <text evidence="1">The sequence shown here is derived from an EMBL/GenBank/DDBJ whole genome shotgun (WGS) entry which is preliminary data.</text>
</comment>
<reference evidence="1" key="1">
    <citation type="submission" date="2021-02" db="EMBL/GenBank/DDBJ databases">
        <authorList>
            <person name="Nieuwenhuis M."/>
            <person name="Van De Peppel L.J.J."/>
        </authorList>
    </citation>
    <scope>NUCLEOTIDE SEQUENCE</scope>
    <source>
        <strain evidence="1">D49</strain>
    </source>
</reference>
<sequence>MALVHTRESDTTTVQLRQAINGKLAQIKDWQFPTLSSNIISAFSRKRIMARAWSGDRLLFGLVTDLLAEDYRDIPPVFITTSRSIIVSNLSLYQVMAKSRYHLPQNTKVGPVKTGGDFMEYLLYKYYEE</sequence>
<name>A0A9P7FUF5_9AGAR</name>
<dbReference type="AlphaFoldDB" id="A0A9P7FUF5"/>
<accession>A0A9P7FUF5</accession>
<reference evidence="1" key="2">
    <citation type="submission" date="2021-10" db="EMBL/GenBank/DDBJ databases">
        <title>Phylogenomics reveals ancestral predisposition of the termite-cultivated fungus Termitomyces towards a domesticated lifestyle.</title>
        <authorList>
            <person name="Auxier B."/>
            <person name="Grum-Grzhimaylo A."/>
            <person name="Cardenas M.E."/>
            <person name="Lodge J.D."/>
            <person name="Laessoe T."/>
            <person name="Pedersen O."/>
            <person name="Smith M.E."/>
            <person name="Kuyper T.W."/>
            <person name="Franco-Molano E.A."/>
            <person name="Baroni T.J."/>
            <person name="Aanen D.K."/>
        </authorList>
    </citation>
    <scope>NUCLEOTIDE SEQUENCE</scope>
    <source>
        <strain evidence="1">D49</strain>
    </source>
</reference>
<dbReference type="OrthoDB" id="10654993at2759"/>
<organism evidence="1 2">
    <name type="scientific">Sphagnurus paluster</name>
    <dbReference type="NCBI Taxonomy" id="117069"/>
    <lineage>
        <taxon>Eukaryota</taxon>
        <taxon>Fungi</taxon>
        <taxon>Dikarya</taxon>
        <taxon>Basidiomycota</taxon>
        <taxon>Agaricomycotina</taxon>
        <taxon>Agaricomycetes</taxon>
        <taxon>Agaricomycetidae</taxon>
        <taxon>Agaricales</taxon>
        <taxon>Tricholomatineae</taxon>
        <taxon>Lyophyllaceae</taxon>
        <taxon>Sphagnurus</taxon>
    </lineage>
</organism>
<evidence type="ECO:0000313" key="2">
    <source>
        <dbReference type="Proteomes" id="UP000717328"/>
    </source>
</evidence>